<accession>A0A084E8U2</accession>
<reference evidence="1 2" key="1">
    <citation type="submission" date="2014-03" db="EMBL/GenBank/DDBJ databases">
        <title>Genome sequence of Sphingobium yanoikuyae B1.</title>
        <authorList>
            <person name="Gan H.M."/>
            <person name="Gan H.Y."/>
            <person name="Savka M.A."/>
        </authorList>
    </citation>
    <scope>NUCLEOTIDE SEQUENCE [LARGE SCALE GENOMIC DNA]</scope>
    <source>
        <strain evidence="1 2">B1</strain>
    </source>
</reference>
<protein>
    <submittedName>
        <fullName evidence="1">Uncharacterized protein</fullName>
    </submittedName>
</protein>
<evidence type="ECO:0000313" key="1">
    <source>
        <dbReference type="EMBL" id="KEZ14384.1"/>
    </source>
</evidence>
<sequence length="236" mass="25949">MINRPAAHGNPDSPYRAGARANFGFHAANPADLRALERKDIEYPILAARNEGQSMGLVDQDCVRSPPNVYKLDQAAASRIHYRGLAIGAGGDQSGRLPVESKAAGALASRKRDRLSHLSRDGVEQFDLAEILVIDEHGAGPVEYRIFQARFRLDCSFDFHALDIDDRYRAACRIHDESALAIVGEDRRIRLQSDGQACQLLAIGTLKESYACIVAAGHQKSIVRDRHCRMTVSDDA</sequence>
<dbReference type="AlphaFoldDB" id="A0A084E8U2"/>
<dbReference type="EMBL" id="JGVR01000052">
    <property type="protein sequence ID" value="KEZ14384.1"/>
    <property type="molecule type" value="Genomic_DNA"/>
</dbReference>
<organism evidence="1 2">
    <name type="scientific">Sphingobium yanoikuyae</name>
    <name type="common">Sphingomonas yanoikuyae</name>
    <dbReference type="NCBI Taxonomy" id="13690"/>
    <lineage>
        <taxon>Bacteria</taxon>
        <taxon>Pseudomonadati</taxon>
        <taxon>Pseudomonadota</taxon>
        <taxon>Alphaproteobacteria</taxon>
        <taxon>Sphingomonadales</taxon>
        <taxon>Sphingomonadaceae</taxon>
        <taxon>Sphingobium</taxon>
    </lineage>
</organism>
<gene>
    <name evidence="1" type="ORF">CP98_04857</name>
</gene>
<dbReference type="Proteomes" id="UP000028534">
    <property type="component" value="Unassembled WGS sequence"/>
</dbReference>
<proteinExistence type="predicted"/>
<comment type="caution">
    <text evidence="1">The sequence shown here is derived from an EMBL/GenBank/DDBJ whole genome shotgun (WGS) entry which is preliminary data.</text>
</comment>
<evidence type="ECO:0000313" key="2">
    <source>
        <dbReference type="Proteomes" id="UP000028534"/>
    </source>
</evidence>
<name>A0A084E8U2_SPHYA</name>